<reference evidence="1 2" key="1">
    <citation type="journal article" date="2018" name="Int. J. Syst. Evol. Microbiol.">
        <title>Mesosutterella multiformis gen. nov., sp. nov., a member of the family Sutterellaceae and Sutterella megalosphaeroides sp. nov., isolated from human faeces.</title>
        <authorList>
            <person name="Sakamoto M."/>
            <person name="Ikeyama N."/>
            <person name="Kunihiro T."/>
            <person name="Iino T."/>
            <person name="Yuki M."/>
            <person name="Ohkuma M."/>
        </authorList>
    </citation>
    <scope>NUCLEOTIDE SEQUENCE [LARGE SCALE GENOMIC DNA]</scope>
    <source>
        <strain evidence="1 2">6FBBBH3</strain>
    </source>
</reference>
<sequence length="288" mass="32228">MRRFTDAWIDAVGLKRFAGPWSSPRGPRLPILPWIAVPLHPIIREFFETCGREVHFAPGEKFFPTTQVTHFITVTSGLTGRVAAVLDGRSGSGAMALSPAGRFAAGNLNWVTRRPAIGRYYALSQCTVRMIPHVDAEERILARDDANDFLRILYTQFELGNLSDRMAFSTLALLQAPLRLQAFFLAWSVFYGTIREEGGRHIVRMPSPGRRAHIEDVLSVSSVTMDKLSSHLHAEAAFERDGEFVTFDAAWLQEAHDWMRACDGDGVLYPRPRSVIDFLYGAQAGEYA</sequence>
<protein>
    <recommendedName>
        <fullName evidence="3">Crp/Fnr family transcriptional regulator</fullName>
    </recommendedName>
</protein>
<gene>
    <name evidence="1" type="ORF">SUTMEG_09690</name>
</gene>
<dbReference type="Proteomes" id="UP000271003">
    <property type="component" value="Chromosome"/>
</dbReference>
<dbReference type="RefSeq" id="WP_120176723.1">
    <property type="nucleotide sequence ID" value="NZ_AP018786.1"/>
</dbReference>
<dbReference type="KEGG" id="sutt:SUTMEG_09690"/>
<dbReference type="EMBL" id="AP018786">
    <property type="protein sequence ID" value="BBF23078.1"/>
    <property type="molecule type" value="Genomic_DNA"/>
</dbReference>
<organism evidence="1 2">
    <name type="scientific">Sutterella megalosphaeroides</name>
    <dbReference type="NCBI Taxonomy" id="2494234"/>
    <lineage>
        <taxon>Bacteria</taxon>
        <taxon>Pseudomonadati</taxon>
        <taxon>Pseudomonadota</taxon>
        <taxon>Betaproteobacteria</taxon>
        <taxon>Burkholderiales</taxon>
        <taxon>Sutterellaceae</taxon>
        <taxon>Sutterella</taxon>
    </lineage>
</organism>
<accession>A0A2Z6ID93</accession>
<evidence type="ECO:0000313" key="1">
    <source>
        <dbReference type="EMBL" id="BBF23078.1"/>
    </source>
</evidence>
<keyword evidence="2" id="KW-1185">Reference proteome</keyword>
<evidence type="ECO:0000313" key="2">
    <source>
        <dbReference type="Proteomes" id="UP000271003"/>
    </source>
</evidence>
<proteinExistence type="predicted"/>
<dbReference type="OrthoDB" id="9151995at2"/>
<dbReference type="AlphaFoldDB" id="A0A2Z6ID93"/>
<name>A0A2Z6ID93_9BURK</name>
<evidence type="ECO:0008006" key="3">
    <source>
        <dbReference type="Google" id="ProtNLM"/>
    </source>
</evidence>